<dbReference type="AlphaFoldDB" id="A0A5P2CSA1"/>
<feature type="region of interest" description="Disordered" evidence="1">
    <location>
        <begin position="1"/>
        <end position="23"/>
    </location>
</feature>
<accession>A0A5P2CSA1</accession>
<reference evidence="2 3" key="1">
    <citation type="submission" date="2018-05" db="EMBL/GenBank/DDBJ databases">
        <title>Streptomyces venezuelae.</title>
        <authorList>
            <person name="Kim W."/>
            <person name="Lee N."/>
            <person name="Cho B.-K."/>
        </authorList>
    </citation>
    <scope>NUCLEOTIDE SEQUENCE [LARGE SCALE GENOMIC DNA]</scope>
    <source>
        <strain evidence="2 3">ATCC 14585</strain>
    </source>
</reference>
<organism evidence="2 3">
    <name type="scientific">Streptomyces venezuelae</name>
    <dbReference type="NCBI Taxonomy" id="54571"/>
    <lineage>
        <taxon>Bacteria</taxon>
        <taxon>Bacillati</taxon>
        <taxon>Actinomycetota</taxon>
        <taxon>Actinomycetes</taxon>
        <taxon>Kitasatosporales</taxon>
        <taxon>Streptomycetaceae</taxon>
        <taxon>Streptomyces</taxon>
    </lineage>
</organism>
<evidence type="ECO:0000313" key="3">
    <source>
        <dbReference type="Proteomes" id="UP000324015"/>
    </source>
</evidence>
<dbReference type="Proteomes" id="UP000324015">
    <property type="component" value="Chromosome"/>
</dbReference>
<protein>
    <submittedName>
        <fullName evidence="2">Uncharacterized protein</fullName>
    </submittedName>
</protein>
<dbReference type="RefSeq" id="WP_150187603.1">
    <property type="nucleotide sequence ID" value="NZ_CP029191.1"/>
</dbReference>
<evidence type="ECO:0000313" key="2">
    <source>
        <dbReference type="EMBL" id="QES45293.1"/>
    </source>
</evidence>
<sequence>MQDMTPEEGGGISPGEAGEWLRRHFADDPAPKVDLVIEVADSNALAYREVMEILFGPLA</sequence>
<dbReference type="EMBL" id="CP029191">
    <property type="protein sequence ID" value="QES45293.1"/>
    <property type="molecule type" value="Genomic_DNA"/>
</dbReference>
<evidence type="ECO:0000256" key="1">
    <source>
        <dbReference type="SAM" id="MobiDB-lite"/>
    </source>
</evidence>
<name>A0A5P2CSA1_STRVZ</name>
<gene>
    <name evidence="2" type="ORF">DEJ49_33690</name>
</gene>
<proteinExistence type="predicted"/>